<sequence length="165" mass="19136">MHCRRPSFLQLLSYFLTALLFPITCLSSLALIFPISTACIILSYVLVYAQNFFLTFYDVSPDELIERRKQGKKGITTYHFIVNQRRKTAAKVSRETISAQNEISDHRWRPRELAIDALRDTSTSRVGDVQQPQPSYLQVHDNYRSQEPHTPMDLRPLHNSVEPQN</sequence>
<feature type="compositionally biased region" description="Basic and acidic residues" evidence="1">
    <location>
        <begin position="145"/>
        <end position="156"/>
    </location>
</feature>
<keyword evidence="2" id="KW-0472">Membrane</keyword>
<protein>
    <submittedName>
        <fullName evidence="3">Uncharacterized protein</fullName>
    </submittedName>
</protein>
<evidence type="ECO:0000256" key="1">
    <source>
        <dbReference type="SAM" id="MobiDB-lite"/>
    </source>
</evidence>
<dbReference type="Proteomes" id="UP001176961">
    <property type="component" value="Unassembled WGS sequence"/>
</dbReference>
<reference evidence="3" key="1">
    <citation type="submission" date="2023-07" db="EMBL/GenBank/DDBJ databases">
        <authorList>
            <consortium name="CYATHOMIX"/>
        </authorList>
    </citation>
    <scope>NUCLEOTIDE SEQUENCE</scope>
    <source>
        <strain evidence="3">N/A</strain>
    </source>
</reference>
<gene>
    <name evidence="3" type="ORF">CYNAS_LOCUS4807</name>
</gene>
<organism evidence="3 4">
    <name type="scientific">Cylicocyclus nassatus</name>
    <name type="common">Nematode worm</name>
    <dbReference type="NCBI Taxonomy" id="53992"/>
    <lineage>
        <taxon>Eukaryota</taxon>
        <taxon>Metazoa</taxon>
        <taxon>Ecdysozoa</taxon>
        <taxon>Nematoda</taxon>
        <taxon>Chromadorea</taxon>
        <taxon>Rhabditida</taxon>
        <taxon>Rhabditina</taxon>
        <taxon>Rhabditomorpha</taxon>
        <taxon>Strongyloidea</taxon>
        <taxon>Strongylidae</taxon>
        <taxon>Cylicocyclus</taxon>
    </lineage>
</organism>
<keyword evidence="4" id="KW-1185">Reference proteome</keyword>
<keyword evidence="2" id="KW-0812">Transmembrane</keyword>
<keyword evidence="2" id="KW-1133">Transmembrane helix</keyword>
<evidence type="ECO:0000313" key="4">
    <source>
        <dbReference type="Proteomes" id="UP001176961"/>
    </source>
</evidence>
<proteinExistence type="predicted"/>
<dbReference type="AlphaFoldDB" id="A0AA36GFP9"/>
<name>A0AA36GFP9_CYLNA</name>
<feature type="region of interest" description="Disordered" evidence="1">
    <location>
        <begin position="145"/>
        <end position="165"/>
    </location>
</feature>
<accession>A0AA36GFP9</accession>
<feature type="transmembrane region" description="Helical" evidence="2">
    <location>
        <begin position="12"/>
        <end position="35"/>
    </location>
</feature>
<evidence type="ECO:0000256" key="2">
    <source>
        <dbReference type="SAM" id="Phobius"/>
    </source>
</evidence>
<comment type="caution">
    <text evidence="3">The sequence shown here is derived from an EMBL/GenBank/DDBJ whole genome shotgun (WGS) entry which is preliminary data.</text>
</comment>
<evidence type="ECO:0000313" key="3">
    <source>
        <dbReference type="EMBL" id="CAJ0592824.1"/>
    </source>
</evidence>
<dbReference type="EMBL" id="CATQJL010000112">
    <property type="protein sequence ID" value="CAJ0592824.1"/>
    <property type="molecule type" value="Genomic_DNA"/>
</dbReference>